<dbReference type="EMBL" id="UYJE01004465">
    <property type="protein sequence ID" value="VDI28189.1"/>
    <property type="molecule type" value="Genomic_DNA"/>
</dbReference>
<sequence length="121" mass="13976">MSIVLPSVLNMTNQKAENYIADINLREHYKLIPKQKKMSIVLPSVLNITNQKAENYIAYINWRGIKDAVNQNNNVGGIVSGKEEIYSDHRALEEMFPGKKKFIMTKRQQERASVLQMVFHI</sequence>
<accession>A0A8B6E4X1</accession>
<dbReference type="Proteomes" id="UP000596742">
    <property type="component" value="Unassembled WGS sequence"/>
</dbReference>
<name>A0A8B6E4X1_MYTGA</name>
<evidence type="ECO:0000313" key="2">
    <source>
        <dbReference type="Proteomes" id="UP000596742"/>
    </source>
</evidence>
<keyword evidence="2" id="KW-1185">Reference proteome</keyword>
<protein>
    <submittedName>
        <fullName evidence="1">Uncharacterized protein</fullName>
    </submittedName>
</protein>
<evidence type="ECO:0000313" key="1">
    <source>
        <dbReference type="EMBL" id="VDI28189.1"/>
    </source>
</evidence>
<dbReference type="AlphaFoldDB" id="A0A8B6E4X1"/>
<organism evidence="1 2">
    <name type="scientific">Mytilus galloprovincialis</name>
    <name type="common">Mediterranean mussel</name>
    <dbReference type="NCBI Taxonomy" id="29158"/>
    <lineage>
        <taxon>Eukaryota</taxon>
        <taxon>Metazoa</taxon>
        <taxon>Spiralia</taxon>
        <taxon>Lophotrochozoa</taxon>
        <taxon>Mollusca</taxon>
        <taxon>Bivalvia</taxon>
        <taxon>Autobranchia</taxon>
        <taxon>Pteriomorphia</taxon>
        <taxon>Mytilida</taxon>
        <taxon>Mytiloidea</taxon>
        <taxon>Mytilidae</taxon>
        <taxon>Mytilinae</taxon>
        <taxon>Mytilus</taxon>
    </lineage>
</organism>
<reference evidence="1" key="1">
    <citation type="submission" date="2018-11" db="EMBL/GenBank/DDBJ databases">
        <authorList>
            <person name="Alioto T."/>
            <person name="Alioto T."/>
        </authorList>
    </citation>
    <scope>NUCLEOTIDE SEQUENCE</scope>
</reference>
<comment type="caution">
    <text evidence="1">The sequence shown here is derived from an EMBL/GenBank/DDBJ whole genome shotgun (WGS) entry which is preliminary data.</text>
</comment>
<gene>
    <name evidence="1" type="ORF">MGAL_10B002020</name>
</gene>
<proteinExistence type="predicted"/>